<name>A0A8J6NIC4_9BACT</name>
<dbReference type="Gene3D" id="3.30.413.10">
    <property type="entry name" value="Sulfite Reductase Hemoprotein, domain 1"/>
    <property type="match status" value="1"/>
</dbReference>
<keyword evidence="4" id="KW-0560">Oxidoreductase</keyword>
<dbReference type="Gene3D" id="3.90.480.10">
    <property type="entry name" value="Sulfite Reductase Hemoprotein,Domain 2"/>
    <property type="match status" value="1"/>
</dbReference>
<keyword evidence="1" id="KW-0004">4Fe-4S</keyword>
<evidence type="ECO:0000256" key="6">
    <source>
        <dbReference type="ARBA" id="ARBA00023014"/>
    </source>
</evidence>
<dbReference type="GO" id="GO:0020037">
    <property type="term" value="F:heme binding"/>
    <property type="evidence" value="ECO:0007669"/>
    <property type="project" value="InterPro"/>
</dbReference>
<dbReference type="AlphaFoldDB" id="A0A8J6NIC4"/>
<dbReference type="GO" id="GO:0051539">
    <property type="term" value="F:4 iron, 4 sulfur cluster binding"/>
    <property type="evidence" value="ECO:0007669"/>
    <property type="project" value="UniProtKB-KW"/>
</dbReference>
<dbReference type="InterPro" id="IPR036136">
    <property type="entry name" value="Nit/Sulf_reduc_fer-like_dom_sf"/>
</dbReference>
<dbReference type="EMBL" id="JACNJZ010000207">
    <property type="protein sequence ID" value="MBC8318978.1"/>
    <property type="molecule type" value="Genomic_DNA"/>
</dbReference>
<evidence type="ECO:0000256" key="4">
    <source>
        <dbReference type="ARBA" id="ARBA00023002"/>
    </source>
</evidence>
<dbReference type="PANTHER" id="PTHR43809">
    <property type="entry name" value="NITRITE REDUCTASE (NADH) LARGE SUBUNIT"/>
    <property type="match status" value="1"/>
</dbReference>
<dbReference type="GO" id="GO:0016491">
    <property type="term" value="F:oxidoreductase activity"/>
    <property type="evidence" value="ECO:0007669"/>
    <property type="project" value="UniProtKB-KW"/>
</dbReference>
<reference evidence="9 10" key="1">
    <citation type="submission" date="2020-08" db="EMBL/GenBank/DDBJ databases">
        <title>Bridging the membrane lipid divide: bacteria of the FCB group superphylum have the potential to synthesize archaeal ether lipids.</title>
        <authorList>
            <person name="Villanueva L."/>
            <person name="Von Meijenfeldt F.A.B."/>
            <person name="Westbye A.B."/>
            <person name="Yadav S."/>
            <person name="Hopmans E.C."/>
            <person name="Dutilh B.E."/>
            <person name="Sinninghe Damste J.S."/>
        </authorList>
    </citation>
    <scope>NUCLEOTIDE SEQUENCE [LARGE SCALE GENOMIC DNA]</scope>
    <source>
        <strain evidence="9">NIOZ-UU47</strain>
    </source>
</reference>
<dbReference type="InterPro" id="IPR006067">
    <property type="entry name" value="NO2/SO3_Rdtase_4Fe4S_dom"/>
</dbReference>
<keyword evidence="6" id="KW-0411">Iron-sulfur</keyword>
<dbReference type="InterPro" id="IPR005117">
    <property type="entry name" value="NiRdtase/SiRdtase_haem-b_fer"/>
</dbReference>
<dbReference type="PRINTS" id="PR00397">
    <property type="entry name" value="SIROHAEM"/>
</dbReference>
<dbReference type="SUPFAM" id="SSF55124">
    <property type="entry name" value="Nitrite/Sulfite reductase N-terminal domain-like"/>
    <property type="match status" value="1"/>
</dbReference>
<evidence type="ECO:0000256" key="2">
    <source>
        <dbReference type="ARBA" id="ARBA00022617"/>
    </source>
</evidence>
<organism evidence="9 10">
    <name type="scientific">Candidatus Desulfobia pelagia</name>
    <dbReference type="NCBI Taxonomy" id="2841692"/>
    <lineage>
        <taxon>Bacteria</taxon>
        <taxon>Pseudomonadati</taxon>
        <taxon>Thermodesulfobacteriota</taxon>
        <taxon>Desulfobulbia</taxon>
        <taxon>Desulfobulbales</taxon>
        <taxon>Desulfobulbaceae</taxon>
        <taxon>Candidatus Desulfobia</taxon>
    </lineage>
</organism>
<comment type="caution">
    <text evidence="9">The sequence shown here is derived from an EMBL/GenBank/DDBJ whole genome shotgun (WGS) entry which is preliminary data.</text>
</comment>
<dbReference type="GO" id="GO:0046872">
    <property type="term" value="F:metal ion binding"/>
    <property type="evidence" value="ECO:0007669"/>
    <property type="project" value="UniProtKB-KW"/>
</dbReference>
<keyword evidence="5" id="KW-0408">Iron</keyword>
<dbReference type="SUPFAM" id="SSF56014">
    <property type="entry name" value="Nitrite and sulphite reductase 4Fe-4S domain-like"/>
    <property type="match status" value="1"/>
</dbReference>
<evidence type="ECO:0000259" key="8">
    <source>
        <dbReference type="Pfam" id="PF03460"/>
    </source>
</evidence>
<dbReference type="PIRSF" id="PIRSF037487">
    <property type="entry name" value="Sulfite_red_assimil"/>
    <property type="match status" value="1"/>
</dbReference>
<gene>
    <name evidence="9" type="ORF">H8E41_13850</name>
</gene>
<dbReference type="PROSITE" id="PS00365">
    <property type="entry name" value="NIR_SIR"/>
    <property type="match status" value="1"/>
</dbReference>
<evidence type="ECO:0000256" key="1">
    <source>
        <dbReference type="ARBA" id="ARBA00022485"/>
    </source>
</evidence>
<evidence type="ECO:0000256" key="5">
    <source>
        <dbReference type="ARBA" id="ARBA00023004"/>
    </source>
</evidence>
<accession>A0A8J6NIC4</accession>
<evidence type="ECO:0000256" key="3">
    <source>
        <dbReference type="ARBA" id="ARBA00022723"/>
    </source>
</evidence>
<dbReference type="InterPro" id="IPR045854">
    <property type="entry name" value="NO2/SO3_Rdtase_4Fe4S_sf"/>
</dbReference>
<dbReference type="PANTHER" id="PTHR43809:SF1">
    <property type="entry name" value="NITRITE REDUCTASE (NADH) LARGE SUBUNIT"/>
    <property type="match status" value="1"/>
</dbReference>
<feature type="domain" description="Nitrite/sulphite reductase 4Fe-4S" evidence="7">
    <location>
        <begin position="83"/>
        <end position="217"/>
    </location>
</feature>
<dbReference type="InterPro" id="IPR052034">
    <property type="entry name" value="NasD-like"/>
</dbReference>
<protein>
    <submittedName>
        <fullName evidence="9">NAD(P)/FAD-dependent oxidoreductase</fullName>
    </submittedName>
</protein>
<evidence type="ECO:0000313" key="9">
    <source>
        <dbReference type="EMBL" id="MBC8318978.1"/>
    </source>
</evidence>
<keyword evidence="2" id="KW-0349">Heme</keyword>
<dbReference type="Pfam" id="PF01077">
    <property type="entry name" value="NIR_SIR"/>
    <property type="match status" value="1"/>
</dbReference>
<evidence type="ECO:0000259" key="7">
    <source>
        <dbReference type="Pfam" id="PF01077"/>
    </source>
</evidence>
<dbReference type="InterPro" id="IPR017220">
    <property type="entry name" value="Sulphite_reductase_assimil"/>
</dbReference>
<proteinExistence type="predicted"/>
<dbReference type="Proteomes" id="UP000614424">
    <property type="component" value="Unassembled WGS sequence"/>
</dbReference>
<dbReference type="Pfam" id="PF03460">
    <property type="entry name" value="NIR_SIR_ferr"/>
    <property type="match status" value="1"/>
</dbReference>
<evidence type="ECO:0000313" key="10">
    <source>
        <dbReference type="Proteomes" id="UP000614424"/>
    </source>
</evidence>
<keyword evidence="3" id="KW-0479">Metal-binding</keyword>
<dbReference type="InterPro" id="IPR006066">
    <property type="entry name" value="NO2/SO3_Rdtase_FeS/sirohaem_BS"/>
</dbReference>
<feature type="domain" description="Nitrite/Sulfite reductase ferredoxin-like" evidence="8">
    <location>
        <begin position="12"/>
        <end position="74"/>
    </location>
</feature>
<sequence>MLKSGEKGAVLQKDGESYAIVPHFPLGMITADNLRTLADVADKYKLPAIKITSASRIAMVGFKEDQIDDAWKDLGITPGAAVGMCIRSIQACPGTALCRLGKQDSLGLGMEIDSRYHGYELPNKLKMGVSGCVNNCAETPVKDIGFVGKPKGWTVVVGGNAGARPQLAQDLISDLTTEEALALADKIVNYFQKEAKKSERMGRFIDRIGFDAFKDAVLS</sequence>